<keyword evidence="5" id="KW-1185">Reference proteome</keyword>
<feature type="DNA-binding region" description="H-T-H motif" evidence="2">
    <location>
        <begin position="27"/>
        <end position="46"/>
    </location>
</feature>
<dbReference type="SUPFAM" id="SSF48498">
    <property type="entry name" value="Tetracyclin repressor-like, C-terminal domain"/>
    <property type="match status" value="1"/>
</dbReference>
<evidence type="ECO:0000259" key="3">
    <source>
        <dbReference type="PROSITE" id="PS50977"/>
    </source>
</evidence>
<protein>
    <submittedName>
        <fullName evidence="4">Transcriptional regulator, AcrR family</fullName>
    </submittedName>
</protein>
<keyword evidence="1 2" id="KW-0238">DNA-binding</keyword>
<dbReference type="Pfam" id="PF00440">
    <property type="entry name" value="TetR_N"/>
    <property type="match status" value="1"/>
</dbReference>
<feature type="domain" description="HTH tetR-type" evidence="3">
    <location>
        <begin position="4"/>
        <end position="64"/>
    </location>
</feature>
<dbReference type="InterPro" id="IPR041474">
    <property type="entry name" value="NicS_C"/>
</dbReference>
<dbReference type="PROSITE" id="PS50977">
    <property type="entry name" value="HTH_TETR_2"/>
    <property type="match status" value="1"/>
</dbReference>
<dbReference type="PRINTS" id="PR00455">
    <property type="entry name" value="HTHTETR"/>
</dbReference>
<dbReference type="RefSeq" id="WP_185243595.1">
    <property type="nucleotide sequence ID" value="NZ_AP023213.1"/>
</dbReference>
<dbReference type="Pfam" id="PF17938">
    <property type="entry name" value="TetR_C_29"/>
    <property type="match status" value="1"/>
</dbReference>
<proteinExistence type="predicted"/>
<dbReference type="InterPro" id="IPR009057">
    <property type="entry name" value="Homeodomain-like_sf"/>
</dbReference>
<dbReference type="Gene3D" id="1.10.357.10">
    <property type="entry name" value="Tetracycline Repressor, domain 2"/>
    <property type="match status" value="1"/>
</dbReference>
<dbReference type="AlphaFoldDB" id="A0A6S6MC57"/>
<dbReference type="InterPro" id="IPR001647">
    <property type="entry name" value="HTH_TetR"/>
</dbReference>
<name>A0A6S6MC57_9BACT</name>
<organism evidence="4 5">
    <name type="scientific">Citrifermentans bremense</name>
    <dbReference type="NCBI Taxonomy" id="60035"/>
    <lineage>
        <taxon>Bacteria</taxon>
        <taxon>Pseudomonadati</taxon>
        <taxon>Thermodesulfobacteriota</taxon>
        <taxon>Desulfuromonadia</taxon>
        <taxon>Geobacterales</taxon>
        <taxon>Geobacteraceae</taxon>
        <taxon>Citrifermentans</taxon>
    </lineage>
</organism>
<dbReference type="PANTHER" id="PTHR30328">
    <property type="entry name" value="TRANSCRIPTIONAL REPRESSOR"/>
    <property type="match status" value="1"/>
</dbReference>
<dbReference type="SUPFAM" id="SSF46689">
    <property type="entry name" value="Homeodomain-like"/>
    <property type="match status" value="1"/>
</dbReference>
<evidence type="ECO:0000313" key="5">
    <source>
        <dbReference type="Proteomes" id="UP000515472"/>
    </source>
</evidence>
<dbReference type="Gene3D" id="1.10.10.60">
    <property type="entry name" value="Homeodomain-like"/>
    <property type="match status" value="1"/>
</dbReference>
<dbReference type="EMBL" id="AP023213">
    <property type="protein sequence ID" value="BCG49035.1"/>
    <property type="molecule type" value="Genomic_DNA"/>
</dbReference>
<dbReference type="InterPro" id="IPR036271">
    <property type="entry name" value="Tet_transcr_reg_TetR-rel_C_sf"/>
</dbReference>
<accession>A0A6S6MC57</accession>
<dbReference type="PANTHER" id="PTHR30328:SF54">
    <property type="entry name" value="HTH-TYPE TRANSCRIPTIONAL REPRESSOR SCO4008"/>
    <property type="match status" value="1"/>
</dbReference>
<evidence type="ECO:0000256" key="2">
    <source>
        <dbReference type="PROSITE-ProRule" id="PRU00335"/>
    </source>
</evidence>
<sequence length="199" mass="22865">MEKTECHKKLMEVGTRLFSEKGLHGVSIRELSLAAGTSISMISYHFGSKEGLYQEVLRQQFDCFKEIHEIRERVTDPVAMVESYLLWTFRRHRNNPYLLRFYTSELTNPTPFFEPLVMPVIDEVIVTMAGVIEEGIRQKKFREDVDPTNAALALAGMVNYFFLSSLATKNLINHTPEKDELLVRQYLEIFTCGVGVPGR</sequence>
<evidence type="ECO:0000256" key="1">
    <source>
        <dbReference type="ARBA" id="ARBA00023125"/>
    </source>
</evidence>
<evidence type="ECO:0000313" key="4">
    <source>
        <dbReference type="EMBL" id="BCG49035.1"/>
    </source>
</evidence>
<dbReference type="GO" id="GO:0003677">
    <property type="term" value="F:DNA binding"/>
    <property type="evidence" value="ECO:0007669"/>
    <property type="project" value="UniProtKB-UniRule"/>
</dbReference>
<gene>
    <name evidence="4" type="ORF">GEOBRER4_n3933</name>
</gene>
<dbReference type="KEGG" id="gbn:GEOBRER4_37850"/>
<dbReference type="InterPro" id="IPR050109">
    <property type="entry name" value="HTH-type_TetR-like_transc_reg"/>
</dbReference>
<dbReference type="Proteomes" id="UP000515472">
    <property type="component" value="Chromosome"/>
</dbReference>
<reference evidence="4 5" key="1">
    <citation type="submission" date="2020-06" db="EMBL/GenBank/DDBJ databases">
        <title>Interaction of electrochemicaly active bacteria, Geobacter bremensis R4 on different carbon anode.</title>
        <authorList>
            <person name="Meng L."/>
            <person name="Yoshida N."/>
        </authorList>
    </citation>
    <scope>NUCLEOTIDE SEQUENCE [LARGE SCALE GENOMIC DNA]</scope>
    <source>
        <strain evidence="4 5">R4</strain>
    </source>
</reference>